<dbReference type="Proteomes" id="UP000078576">
    <property type="component" value="Unassembled WGS sequence"/>
</dbReference>
<dbReference type="Gene3D" id="3.20.20.70">
    <property type="entry name" value="Aldolase class I"/>
    <property type="match status" value="1"/>
</dbReference>
<dbReference type="STRING" id="694573.A0A194UTF2"/>
<protein>
    <recommendedName>
        <fullName evidence="5">Radical SAM core domain-containing protein</fullName>
    </recommendedName>
</protein>
<evidence type="ECO:0000256" key="3">
    <source>
        <dbReference type="ARBA" id="ARBA00023004"/>
    </source>
</evidence>
<evidence type="ECO:0000256" key="4">
    <source>
        <dbReference type="ARBA" id="ARBA00023014"/>
    </source>
</evidence>
<dbReference type="InterPro" id="IPR040085">
    <property type="entry name" value="MJ0674-like"/>
</dbReference>
<evidence type="ECO:0000313" key="6">
    <source>
        <dbReference type="EMBL" id="KUI54901.1"/>
    </source>
</evidence>
<dbReference type="InterPro" id="IPR058240">
    <property type="entry name" value="rSAM_sf"/>
</dbReference>
<evidence type="ECO:0000256" key="1">
    <source>
        <dbReference type="ARBA" id="ARBA00022691"/>
    </source>
</evidence>
<sequence length="595" mass="66595">MKNTMGFALLRRGVAPFLSKPQIPALQQRSLHLAPPFLLDDYIPRYMNLSSIDSALKRSRAYAHLRNCNLCPRLCGVNRYEKTGMCLIGTDVVVNVIAPHFGEEPCVQGHNGSGSVFISMCNLRCSFCQNHDISHQKNGFNLSPEELGDWFLKLQEVGKVHNINIITPEHVVPQVALAILHARDHGLMLPIIYNTSAYDSLASLELLDGLVDIYLPDFKVWEPATSKRLLKADDYAAAARESIKAMHAQVGDLCFTPDGLAKKGVLVRHLVMPGLEEEGKRIMKFLAEEVSRDCFVNIMEQYHPHAHVGKPRRKTGSKIEAAVGQSEGAKEEVRYADINRAVTNDEVSSVRRAAEAADGMSNERSYLLENLRRQHDRGQRLSHALYNIETRLASAQSKGEARKLRKEAGLLKSKIAESNKQEQLIAMRLNDLQNEDSNRLYQAHQPGLLPYPYSPVQPWGQMTLSPMTPMTPVSPLTPLPPGIYHPSPIPPSPLEPPFFLASPFLVYNPVISHEQNFLEGEQQGLYTPGQHDSASPVLADEARRKSVEHKVTRTFENVLSEQGNAGRRWSLADAFSPSPRDKRMSMPGLQTIWRY</sequence>
<evidence type="ECO:0000259" key="5">
    <source>
        <dbReference type="Pfam" id="PF04055"/>
    </source>
</evidence>
<accession>A0A194UTF2</accession>
<dbReference type="OrthoDB" id="1856718at2759"/>
<keyword evidence="1" id="KW-0949">S-adenosyl-L-methionine</keyword>
<keyword evidence="2" id="KW-0479">Metal-binding</keyword>
<gene>
    <name evidence="6" type="ORF">VP1G_02194</name>
</gene>
<evidence type="ECO:0000313" key="7">
    <source>
        <dbReference type="Proteomes" id="UP000078576"/>
    </source>
</evidence>
<evidence type="ECO:0000256" key="2">
    <source>
        <dbReference type="ARBA" id="ARBA00022723"/>
    </source>
</evidence>
<dbReference type="PANTHER" id="PTHR43075:SF1">
    <property type="entry name" value="FORMATE LYASE ACTIVATING ENZYME, PUTATIVE (AFU_ORTHOLOGUE AFUA_2G15630)-RELATED"/>
    <property type="match status" value="1"/>
</dbReference>
<dbReference type="GO" id="GO:0003824">
    <property type="term" value="F:catalytic activity"/>
    <property type="evidence" value="ECO:0007669"/>
    <property type="project" value="InterPro"/>
</dbReference>
<keyword evidence="4" id="KW-0411">Iron-sulfur</keyword>
<feature type="domain" description="Radical SAM core" evidence="5">
    <location>
        <begin position="117"/>
        <end position="246"/>
    </location>
</feature>
<organism evidence="6 7">
    <name type="scientific">Cytospora mali</name>
    <name type="common">Apple Valsa canker fungus</name>
    <name type="synonym">Valsa mali</name>
    <dbReference type="NCBI Taxonomy" id="578113"/>
    <lineage>
        <taxon>Eukaryota</taxon>
        <taxon>Fungi</taxon>
        <taxon>Dikarya</taxon>
        <taxon>Ascomycota</taxon>
        <taxon>Pezizomycotina</taxon>
        <taxon>Sordariomycetes</taxon>
        <taxon>Sordariomycetidae</taxon>
        <taxon>Diaporthales</taxon>
        <taxon>Cytosporaceae</taxon>
        <taxon>Cytospora</taxon>
    </lineage>
</organism>
<dbReference type="InterPro" id="IPR007197">
    <property type="entry name" value="rSAM"/>
</dbReference>
<dbReference type="SUPFAM" id="SSF102114">
    <property type="entry name" value="Radical SAM enzymes"/>
    <property type="match status" value="1"/>
</dbReference>
<dbReference type="EMBL" id="KN714676">
    <property type="protein sequence ID" value="KUI54901.1"/>
    <property type="molecule type" value="Genomic_DNA"/>
</dbReference>
<dbReference type="SFLD" id="SFLDS00029">
    <property type="entry name" value="Radical_SAM"/>
    <property type="match status" value="1"/>
</dbReference>
<dbReference type="PANTHER" id="PTHR43075">
    <property type="entry name" value="FORMATE LYASE ACTIVATING ENZYME, PUTATIVE (AFU_ORTHOLOGUE AFUA_2G15630)-RELATED"/>
    <property type="match status" value="1"/>
</dbReference>
<dbReference type="InterPro" id="IPR013785">
    <property type="entry name" value="Aldolase_TIM"/>
</dbReference>
<proteinExistence type="predicted"/>
<name>A0A194UTF2_CYTMA</name>
<dbReference type="GO" id="GO:0051536">
    <property type="term" value="F:iron-sulfur cluster binding"/>
    <property type="evidence" value="ECO:0007669"/>
    <property type="project" value="UniProtKB-KW"/>
</dbReference>
<dbReference type="Pfam" id="PF04055">
    <property type="entry name" value="Radical_SAM"/>
    <property type="match status" value="1"/>
</dbReference>
<keyword evidence="7" id="KW-1185">Reference proteome</keyword>
<keyword evidence="3" id="KW-0408">Iron</keyword>
<dbReference type="AlphaFoldDB" id="A0A194UTF2"/>
<dbReference type="GO" id="GO:0046872">
    <property type="term" value="F:metal ion binding"/>
    <property type="evidence" value="ECO:0007669"/>
    <property type="project" value="UniProtKB-KW"/>
</dbReference>
<dbReference type="CDD" id="cd01335">
    <property type="entry name" value="Radical_SAM"/>
    <property type="match status" value="1"/>
</dbReference>
<dbReference type="SFLD" id="SFLDG01099">
    <property type="entry name" value="Uncharacterised_Radical_SAM_Su"/>
    <property type="match status" value="1"/>
</dbReference>
<reference evidence="7" key="1">
    <citation type="submission" date="2014-12" db="EMBL/GenBank/DDBJ databases">
        <title>Genome Sequence of Valsa Canker Pathogens Uncovers a Specific Adaption of Colonization on Woody Bark.</title>
        <authorList>
            <person name="Yin Z."/>
            <person name="Liu H."/>
            <person name="Gao X."/>
            <person name="Li Z."/>
            <person name="Song N."/>
            <person name="Ke X."/>
            <person name="Dai Q."/>
            <person name="Wu Y."/>
            <person name="Sun Y."/>
            <person name="Xu J.-R."/>
            <person name="Kang Z.K."/>
            <person name="Wang L."/>
            <person name="Huang L."/>
        </authorList>
    </citation>
    <scope>NUCLEOTIDE SEQUENCE [LARGE SCALE GENOMIC DNA]</scope>
    <source>
        <strain evidence="7">SXYL134</strain>
    </source>
</reference>